<comment type="similarity">
    <text evidence="1">Belongs to the GSP E family.</text>
</comment>
<dbReference type="Gene3D" id="3.40.50.300">
    <property type="entry name" value="P-loop containing nucleotide triphosphate hydrolases"/>
    <property type="match status" value="1"/>
</dbReference>
<dbReference type="SUPFAM" id="SSF52540">
    <property type="entry name" value="P-loop containing nucleoside triphosphate hydrolases"/>
    <property type="match status" value="1"/>
</dbReference>
<feature type="domain" description="Bacterial type II secretion system protein E" evidence="2">
    <location>
        <begin position="193"/>
        <end position="207"/>
    </location>
</feature>
<reference evidence="3 5" key="1">
    <citation type="submission" date="2016-10" db="EMBL/GenBank/DDBJ databases">
        <title>Complete Genome Sequence of Acetogen Clostridium formicoaceticum ATCC 27076.</title>
        <authorList>
            <person name="Bao T."/>
            <person name="Cheng C."/>
            <person name="Zhao J."/>
            <person name="Yang S.-T."/>
            <person name="Wang J."/>
            <person name="Wang M."/>
        </authorList>
    </citation>
    <scope>NUCLEOTIDE SEQUENCE [LARGE SCALE GENOMIC DNA]</scope>
    <source>
        <strain evidence="3 5">ATCC 27076</strain>
    </source>
</reference>
<dbReference type="InterPro" id="IPR001482">
    <property type="entry name" value="T2SS/T4SS_dom"/>
</dbReference>
<evidence type="ECO:0000259" key="2">
    <source>
        <dbReference type="PROSITE" id="PS00662"/>
    </source>
</evidence>
<protein>
    <submittedName>
        <fullName evidence="4">Twitching mobility protein</fullName>
    </submittedName>
    <submittedName>
        <fullName evidence="3">Type IV pili twitching motility protein PilT</fullName>
    </submittedName>
</protein>
<accession>A0AAC9RLI8</accession>
<evidence type="ECO:0000313" key="5">
    <source>
        <dbReference type="Proteomes" id="UP000177894"/>
    </source>
</evidence>
<dbReference type="InterPro" id="IPR050921">
    <property type="entry name" value="T4SS_GSP_E_ATPase"/>
</dbReference>
<name>A0AAC9RLI8_9CLOT</name>
<evidence type="ECO:0000256" key="1">
    <source>
        <dbReference type="ARBA" id="ARBA00006611"/>
    </source>
</evidence>
<gene>
    <name evidence="4" type="primary">pilT</name>
    <name evidence="3" type="ORF">BJL90_15000</name>
    <name evidence="4" type="ORF">CLFO_19430</name>
</gene>
<dbReference type="InterPro" id="IPR027417">
    <property type="entry name" value="P-loop_NTPase"/>
</dbReference>
<dbReference type="CDD" id="cd01131">
    <property type="entry name" value="PilT"/>
    <property type="match status" value="1"/>
</dbReference>
<dbReference type="KEGG" id="cfm:BJL90_15000"/>
<dbReference type="Gene3D" id="3.30.450.90">
    <property type="match status" value="1"/>
</dbReference>
<evidence type="ECO:0000313" key="4">
    <source>
        <dbReference type="EMBL" id="ARE87543.1"/>
    </source>
</evidence>
<dbReference type="InterPro" id="IPR003593">
    <property type="entry name" value="AAA+_ATPase"/>
</dbReference>
<evidence type="ECO:0000313" key="3">
    <source>
        <dbReference type="EMBL" id="AOY77043.1"/>
    </source>
</evidence>
<dbReference type="GO" id="GO:0005524">
    <property type="term" value="F:ATP binding"/>
    <property type="evidence" value="ECO:0007669"/>
    <property type="project" value="InterPro"/>
</dbReference>
<proteinExistence type="inferred from homology"/>
<dbReference type="EMBL" id="CP020559">
    <property type="protein sequence ID" value="ARE87543.1"/>
    <property type="molecule type" value="Genomic_DNA"/>
</dbReference>
<dbReference type="Proteomes" id="UP000192478">
    <property type="component" value="Chromosome"/>
</dbReference>
<dbReference type="Pfam" id="PF00437">
    <property type="entry name" value="T2SSE"/>
    <property type="match status" value="1"/>
</dbReference>
<organism evidence="4 6">
    <name type="scientific">Clostridium formicaceticum</name>
    <dbReference type="NCBI Taxonomy" id="1497"/>
    <lineage>
        <taxon>Bacteria</taxon>
        <taxon>Bacillati</taxon>
        <taxon>Bacillota</taxon>
        <taxon>Clostridia</taxon>
        <taxon>Eubacteriales</taxon>
        <taxon>Clostridiaceae</taxon>
        <taxon>Clostridium</taxon>
    </lineage>
</organism>
<dbReference type="PROSITE" id="PS00662">
    <property type="entry name" value="T2SP_E"/>
    <property type="match status" value="1"/>
</dbReference>
<sequence>MNIIELLTKAVEAKASDIHITVASPPMIRVNGKLMKIGETRLSPEDTKNIVQQMMTPDQMLLFKEKGELDFSYSNAGLGRFRVNAYKQRGSYSMAIRIVTFKVPTIEELKLPPIITELSKKQRGLILVTGPTGSGKSTTLAAMINYMNENRNDHILTLEDPIEYLHKHNKSVVNQREIGNDSYSFANALRSALRQDPDVILVGEMRDLETISTAITAAETGHLVLSTLHTIGAAKTIDRIIDVFPPHQQQQIKVQLSSVLEGVISQQLLPKADESGRVAAFEVMVTNPAIRNLIREGKTHQMQTVIQTGAKLGMKTMDASLMDLYRNGIINKTALQKYAVDIDMISRQVGM</sequence>
<dbReference type="EMBL" id="CP017603">
    <property type="protein sequence ID" value="AOY77043.1"/>
    <property type="molecule type" value="Genomic_DNA"/>
</dbReference>
<dbReference type="NCBIfam" id="TIGR01420">
    <property type="entry name" value="pilT_fam"/>
    <property type="match status" value="1"/>
</dbReference>
<evidence type="ECO:0000313" key="6">
    <source>
        <dbReference type="Proteomes" id="UP000192478"/>
    </source>
</evidence>
<dbReference type="AlphaFoldDB" id="A0AAC9RLI8"/>
<dbReference type="GO" id="GO:0016887">
    <property type="term" value="F:ATP hydrolysis activity"/>
    <property type="evidence" value="ECO:0007669"/>
    <property type="project" value="InterPro"/>
</dbReference>
<dbReference type="InterPro" id="IPR006321">
    <property type="entry name" value="PilT/PilU"/>
</dbReference>
<dbReference type="Proteomes" id="UP000177894">
    <property type="component" value="Chromosome"/>
</dbReference>
<dbReference type="PANTHER" id="PTHR30486">
    <property type="entry name" value="TWITCHING MOTILITY PROTEIN PILT"/>
    <property type="match status" value="1"/>
</dbReference>
<dbReference type="RefSeq" id="WP_070969720.1">
    <property type="nucleotide sequence ID" value="NZ_CP017603.1"/>
</dbReference>
<dbReference type="SMART" id="SM00382">
    <property type="entry name" value="AAA"/>
    <property type="match status" value="1"/>
</dbReference>
<reference evidence="4 6" key="2">
    <citation type="submission" date="2017-03" db="EMBL/GenBank/DDBJ databases">
        <title>Complete sequence of Clostridium formicaceticum DSM 92.</title>
        <authorList>
            <person name="Poehlein A."/>
            <person name="Karl M."/>
            <person name="Bengelsdorf F.R."/>
            <person name="Duerre P."/>
            <person name="Daniel R."/>
        </authorList>
    </citation>
    <scope>NUCLEOTIDE SEQUENCE [LARGE SCALE GENOMIC DNA]</scope>
    <source>
        <strain evidence="4 6">DSM 92</strain>
    </source>
</reference>
<keyword evidence="5" id="KW-1185">Reference proteome</keyword>